<sequence>MHGGHGRPLRRALITTVLTVGALAGASTSAVAAAATPAHRLASKHHRRARPLGTLRLAVLSSRPDLVSAGDTLAQVSVPPHVNAATLRVTLGGRDVTSAFAVRPDGRRLALLDGLPPGRSRLVAHARRARTAVLAITNHPAGGPLFAGPQLHPWTCPPSAVDAQCDAPARFAFAYMPKNGHDFMPYDPAHPAGDVATTRTDQGVSVPFIIRSETGYLDRDQYRITTLYRPGRPWEPWAPQDQFNHKLVITHGQGCSLDYGAGVAPSTTLDSAFADKGLLARSPTVALGRGFAVLSTALDNAGHDCHLVTQAESLEMAKEHFVERYGELRYTIGMGCSGGSMALQQVANAYPGIYDGLVPQCSFPDAWSSATQLFDLHVLRAYLEHPDRWGPGILWDPISIAAVDGHPAHQSAILLDALYETGFGSPARACFGTTAADRWSPSNPGGIRCSLADAAVNVFGRRPGDGYAGRPLDNVGVQYGLGGLYDGTLPPALFADLNERVGGVDVNDMHTAARTVADEPALGNAYRSGLINDARRLDRVPIIDLRGSDEGLLHDVFRSFALRARLDLAHGTHANQVIWQGPAPSIGGFDFSTRGLLAMDRWLTAIEADHASGTLPQKVIRDRPADVKDTCEAAGSLETPSGGCPLLVRAYKSPRIVAGDSVATLTNKCALKPLDRPAYPVRFTDAEWAKLQRAFPTGVCDFSRPPVGLTPSLPWLDYTSAIGGMPLP</sequence>
<dbReference type="Pfam" id="PF19878">
    <property type="entry name" value="DUF6351"/>
    <property type="match status" value="1"/>
</dbReference>
<dbReference type="SUPFAM" id="SSF53474">
    <property type="entry name" value="alpha/beta-Hydrolases"/>
    <property type="match status" value="1"/>
</dbReference>
<organism evidence="3 4">
    <name type="scientific">Paraconexibacter antarcticus</name>
    <dbReference type="NCBI Taxonomy" id="2949664"/>
    <lineage>
        <taxon>Bacteria</taxon>
        <taxon>Bacillati</taxon>
        <taxon>Actinomycetota</taxon>
        <taxon>Thermoleophilia</taxon>
        <taxon>Solirubrobacterales</taxon>
        <taxon>Paraconexibacteraceae</taxon>
        <taxon>Paraconexibacter</taxon>
    </lineage>
</organism>
<feature type="chain" id="PRO_5047233494" evidence="1">
    <location>
        <begin position="33"/>
        <end position="728"/>
    </location>
</feature>
<evidence type="ECO:0000256" key="1">
    <source>
        <dbReference type="SAM" id="SignalP"/>
    </source>
</evidence>
<protein>
    <submittedName>
        <fullName evidence="3">DUF6351 family protein</fullName>
    </submittedName>
</protein>
<evidence type="ECO:0000313" key="4">
    <source>
        <dbReference type="Proteomes" id="UP001056035"/>
    </source>
</evidence>
<keyword evidence="4" id="KW-1185">Reference proteome</keyword>
<proteinExistence type="predicted"/>
<dbReference type="Proteomes" id="UP001056035">
    <property type="component" value="Chromosome"/>
</dbReference>
<dbReference type="InterPro" id="IPR029058">
    <property type="entry name" value="AB_hydrolase_fold"/>
</dbReference>
<reference evidence="3 4" key="1">
    <citation type="submission" date="2022-06" db="EMBL/GenBank/DDBJ databases">
        <title>Paraconexibacter antarcticus.</title>
        <authorList>
            <person name="Kim C.S."/>
        </authorList>
    </citation>
    <scope>NUCLEOTIDE SEQUENCE [LARGE SCALE GENOMIC DNA]</scope>
    <source>
        <strain evidence="3 4">02-257</strain>
    </source>
</reference>
<keyword evidence="1" id="KW-0732">Signal</keyword>
<evidence type="ECO:0000259" key="2">
    <source>
        <dbReference type="Pfam" id="PF19878"/>
    </source>
</evidence>
<gene>
    <name evidence="3" type="ORF">NBH00_02615</name>
</gene>
<accession>A0ABY5DWQ3</accession>
<dbReference type="RefSeq" id="WP_254571802.1">
    <property type="nucleotide sequence ID" value="NZ_CP098502.1"/>
</dbReference>
<feature type="domain" description="DUF6351" evidence="2">
    <location>
        <begin position="58"/>
        <end position="708"/>
    </location>
</feature>
<feature type="signal peptide" evidence="1">
    <location>
        <begin position="1"/>
        <end position="32"/>
    </location>
</feature>
<evidence type="ECO:0000313" key="3">
    <source>
        <dbReference type="EMBL" id="UTI65112.1"/>
    </source>
</evidence>
<dbReference type="EMBL" id="CP098502">
    <property type="protein sequence ID" value="UTI65112.1"/>
    <property type="molecule type" value="Genomic_DNA"/>
</dbReference>
<name>A0ABY5DWQ3_9ACTN</name>
<dbReference type="InterPro" id="IPR045556">
    <property type="entry name" value="DUF6351"/>
</dbReference>